<dbReference type="RefSeq" id="WP_095121736.1">
    <property type="nucleotide sequence ID" value="NZ_LT906454.1"/>
</dbReference>
<evidence type="ECO:0000256" key="5">
    <source>
        <dbReference type="SAM" id="Phobius"/>
    </source>
</evidence>
<name>A0A239WL17_STRAI</name>
<dbReference type="Proteomes" id="UP000215144">
    <property type="component" value="Chromosome 1"/>
</dbReference>
<evidence type="ECO:0000259" key="6">
    <source>
        <dbReference type="Pfam" id="PF00746"/>
    </source>
</evidence>
<keyword evidence="1" id="KW-0134">Cell wall</keyword>
<gene>
    <name evidence="7" type="ORF">SAMEA4504048_00413</name>
</gene>
<sequence>MYINKVNKYGFRKNKAVKGLAVALLGVTGVLIGPSIEASTLVKSGIQATPFSRVDYNSLTEGQKAEIIEGQITDQPMSWVNEENGQVEWVTEFVLVYKSNGYCELVPNTDVTIPTPSEGTIPVDPSPINTPNPQNIKSSTENELSTTPTKLVQKFLPNTGGSASPWVTITGIGLAALGGYLVFRNKRSGKKMAVAILVAGGLGFSTMAYASELDFLQIVDTIKIELSSNFSHTAPEDKCWEYVGYPWC</sequence>
<reference evidence="7 8" key="1">
    <citation type="submission" date="2017-06" db="EMBL/GenBank/DDBJ databases">
        <authorList>
            <consortium name="Pathogen Informatics"/>
        </authorList>
    </citation>
    <scope>NUCLEOTIDE SEQUENCE [LARGE SCALE GENOMIC DNA]</scope>
    <source>
        <strain evidence="7 8">NCTC11291</strain>
    </source>
</reference>
<keyword evidence="5" id="KW-0812">Transmembrane</keyword>
<dbReference type="AlphaFoldDB" id="A0A239WL17"/>
<keyword evidence="2" id="KW-0964">Secreted</keyword>
<evidence type="ECO:0000313" key="7">
    <source>
        <dbReference type="EMBL" id="SNV34899.1"/>
    </source>
</evidence>
<evidence type="ECO:0000256" key="2">
    <source>
        <dbReference type="ARBA" id="ARBA00022525"/>
    </source>
</evidence>
<accession>A0A239WL17</accession>
<protein>
    <submittedName>
        <fullName evidence="7">Cell wall surface anchor family protein</fullName>
    </submittedName>
</protein>
<evidence type="ECO:0000256" key="3">
    <source>
        <dbReference type="ARBA" id="ARBA00022729"/>
    </source>
</evidence>
<keyword evidence="5" id="KW-0472">Membrane</keyword>
<evidence type="ECO:0000256" key="4">
    <source>
        <dbReference type="ARBA" id="ARBA00023088"/>
    </source>
</evidence>
<keyword evidence="5" id="KW-1133">Transmembrane helix</keyword>
<keyword evidence="3" id="KW-0732">Signal</keyword>
<dbReference type="EMBL" id="LT906454">
    <property type="protein sequence ID" value="SNV34899.1"/>
    <property type="molecule type" value="Genomic_DNA"/>
</dbReference>
<dbReference type="Pfam" id="PF00746">
    <property type="entry name" value="Gram_pos_anchor"/>
    <property type="match status" value="1"/>
</dbReference>
<organism evidence="7 8">
    <name type="scientific">Streptococcus acidominimus</name>
    <dbReference type="NCBI Taxonomy" id="1326"/>
    <lineage>
        <taxon>Bacteria</taxon>
        <taxon>Bacillati</taxon>
        <taxon>Bacillota</taxon>
        <taxon>Bacilli</taxon>
        <taxon>Lactobacillales</taxon>
        <taxon>Streptococcaceae</taxon>
        <taxon>Streptococcus</taxon>
    </lineage>
</organism>
<evidence type="ECO:0000256" key="1">
    <source>
        <dbReference type="ARBA" id="ARBA00022512"/>
    </source>
</evidence>
<feature type="domain" description="Gram-positive cocci surface proteins LPxTG" evidence="6">
    <location>
        <begin position="156"/>
        <end position="187"/>
    </location>
</feature>
<proteinExistence type="predicted"/>
<feature type="transmembrane region" description="Helical" evidence="5">
    <location>
        <begin position="163"/>
        <end position="183"/>
    </location>
</feature>
<evidence type="ECO:0000313" key="8">
    <source>
        <dbReference type="Proteomes" id="UP000215144"/>
    </source>
</evidence>
<feature type="transmembrane region" description="Helical" evidence="5">
    <location>
        <begin position="192"/>
        <end position="210"/>
    </location>
</feature>
<dbReference type="OrthoDB" id="9803641at2"/>
<dbReference type="NCBIfam" id="TIGR01167">
    <property type="entry name" value="LPXTG_anchor"/>
    <property type="match status" value="1"/>
</dbReference>
<dbReference type="KEGG" id="saco:SAME_00413"/>
<dbReference type="InterPro" id="IPR019931">
    <property type="entry name" value="LPXTG_anchor"/>
</dbReference>
<keyword evidence="4" id="KW-0572">Peptidoglycan-anchor</keyword>